<dbReference type="PATRIC" id="fig|1231190.3.peg.4845"/>
<dbReference type="RefSeq" id="WP_009452947.1">
    <property type="nucleotide sequence ID" value="NZ_AMSI01000034.1"/>
</dbReference>
<protein>
    <submittedName>
        <fullName evidence="1">Phage protein</fullName>
    </submittedName>
</protein>
<evidence type="ECO:0000313" key="2">
    <source>
        <dbReference type="Proteomes" id="UP000007374"/>
    </source>
</evidence>
<gene>
    <name evidence="1" type="ORF">NA8A_23549</name>
</gene>
<organism evidence="1 2">
    <name type="scientific">Nitratireductor indicus C115</name>
    <dbReference type="NCBI Taxonomy" id="1231190"/>
    <lineage>
        <taxon>Bacteria</taxon>
        <taxon>Pseudomonadati</taxon>
        <taxon>Pseudomonadota</taxon>
        <taxon>Alphaproteobacteria</taxon>
        <taxon>Hyphomicrobiales</taxon>
        <taxon>Phyllobacteriaceae</taxon>
        <taxon>Nitratireductor</taxon>
    </lineage>
</organism>
<comment type="caution">
    <text evidence="1">The sequence shown here is derived from an EMBL/GenBank/DDBJ whole genome shotgun (WGS) entry which is preliminary data.</text>
</comment>
<dbReference type="AlphaFoldDB" id="K2NKF7"/>
<name>K2NKF7_9HYPH</name>
<evidence type="ECO:0000313" key="1">
    <source>
        <dbReference type="EMBL" id="EKF39920.1"/>
    </source>
</evidence>
<dbReference type="EMBL" id="AMSI01000034">
    <property type="protein sequence ID" value="EKF39920.1"/>
    <property type="molecule type" value="Genomic_DNA"/>
</dbReference>
<keyword evidence="2" id="KW-1185">Reference proteome</keyword>
<reference evidence="1 2" key="1">
    <citation type="journal article" date="2012" name="J. Bacteriol.">
        <title>Genome Sequence of Nitratireductor indicus Type Strain C115.</title>
        <authorList>
            <person name="Lai Q."/>
            <person name="Li G."/>
            <person name="Yu Z."/>
            <person name="Shao Z."/>
        </authorList>
    </citation>
    <scope>NUCLEOTIDE SEQUENCE [LARGE SCALE GENOMIC DNA]</scope>
    <source>
        <strain evidence="1 2">C115</strain>
    </source>
</reference>
<accession>K2NKF7</accession>
<sequence length="246" mass="27426">MDFPSKTIDLPCDLLLPVGGSFHHRPIGEFAQSQWAPMVRSGGIRQKLWVPTVQAADFLRNRRVDRRYRFETFIDRLDGSSVAFRLWDPWCVYPRGVGAGIWNPIYPDGRQSQGEYVIDGAYLIDGQYHIDGGSTLAYVGENAPRYADSILMTGLVPNATVFKEGDKFEVGGNLYRVMDDALSDSNGDARVLLSWKLWKPAVVGDQINLHKPTGRFVLADVDQGIIERAFSTGQASISAIEVPYVE</sequence>
<dbReference type="STRING" id="721133.SAMN05216176_12518"/>
<dbReference type="Proteomes" id="UP000007374">
    <property type="component" value="Unassembled WGS sequence"/>
</dbReference>
<proteinExistence type="predicted"/>